<feature type="domain" description="Trs120/TRAPPC9 N-terminal" evidence="2">
    <location>
        <begin position="511"/>
        <end position="698"/>
    </location>
</feature>
<dbReference type="InterPro" id="IPR013935">
    <property type="entry name" value="Trs120_TRAPPC9"/>
</dbReference>
<evidence type="ECO:0000256" key="1">
    <source>
        <dbReference type="SAM" id="MobiDB-lite"/>
    </source>
</evidence>
<dbReference type="PANTHER" id="PTHR21512">
    <property type="entry name" value="TRAFFICKING PROTEIN PARTICLE COMPLEX SUBUNIT 9"/>
    <property type="match status" value="1"/>
</dbReference>
<dbReference type="EnsemblPlants" id="OMERI04G14850.1">
    <property type="protein sequence ID" value="OMERI04G14850.1"/>
    <property type="gene ID" value="OMERI04G14850"/>
</dbReference>
<dbReference type="InterPro" id="IPR058565">
    <property type="entry name" value="Ig_TRAPPC9_Trs120_1st"/>
</dbReference>
<evidence type="ECO:0000313" key="7">
    <source>
        <dbReference type="Proteomes" id="UP000008021"/>
    </source>
</evidence>
<reference evidence="6" key="1">
    <citation type="submission" date="2015-04" db="UniProtKB">
        <authorList>
            <consortium name="EnsemblPlants"/>
        </authorList>
    </citation>
    <scope>IDENTIFICATION</scope>
</reference>
<evidence type="ECO:0000259" key="5">
    <source>
        <dbReference type="Pfam" id="PF26283"/>
    </source>
</evidence>
<dbReference type="InterPro" id="IPR058563">
    <property type="entry name" value="Trs120_TRAPPC9_N"/>
</dbReference>
<feature type="domain" description="Trs120/TRAPPC9 first Ig-like" evidence="3">
    <location>
        <begin position="993"/>
        <end position="1093"/>
    </location>
</feature>
<keyword evidence="7" id="KW-1185">Reference proteome</keyword>
<dbReference type="eggNOG" id="KOG1953">
    <property type="taxonomic scope" value="Eukaryota"/>
</dbReference>
<dbReference type="InterPro" id="IPR058568">
    <property type="entry name" value="Ig_TRAPPC9_Trs120_4th"/>
</dbReference>
<dbReference type="Pfam" id="PF26283">
    <property type="entry name" value="Ig_TRAPPC9-Trs120_4th"/>
    <property type="match status" value="1"/>
</dbReference>
<dbReference type="GO" id="GO:0005802">
    <property type="term" value="C:trans-Golgi network"/>
    <property type="evidence" value="ECO:0007669"/>
    <property type="project" value="TreeGrafter"/>
</dbReference>
<feature type="region of interest" description="Disordered" evidence="1">
    <location>
        <begin position="1500"/>
        <end position="1520"/>
    </location>
</feature>
<feature type="domain" description="Trs120/TRAPPC9 N-terminal" evidence="2">
    <location>
        <begin position="75"/>
        <end position="262"/>
    </location>
</feature>
<dbReference type="Gramene" id="OMERI04G14850.1">
    <property type="protein sequence ID" value="OMERI04G14850.1"/>
    <property type="gene ID" value="OMERI04G14850"/>
</dbReference>
<proteinExistence type="predicted"/>
<feature type="domain" description="Trs120/TRAPPC9 N-terminal" evidence="2">
    <location>
        <begin position="268"/>
        <end position="333"/>
    </location>
</feature>
<feature type="domain" description="Trs120/TRAPPC9 third Ig-like" evidence="4">
    <location>
        <begin position="1293"/>
        <end position="1485"/>
    </location>
</feature>
<dbReference type="InterPro" id="IPR058567">
    <property type="entry name" value="Ig_TRAPPC9_Trs120_3rd"/>
</dbReference>
<accession>A0A0E0DFS5</accession>
<evidence type="ECO:0000259" key="3">
    <source>
        <dbReference type="Pfam" id="PF26254"/>
    </source>
</evidence>
<organism evidence="6">
    <name type="scientific">Oryza meridionalis</name>
    <dbReference type="NCBI Taxonomy" id="40149"/>
    <lineage>
        <taxon>Eukaryota</taxon>
        <taxon>Viridiplantae</taxon>
        <taxon>Streptophyta</taxon>
        <taxon>Embryophyta</taxon>
        <taxon>Tracheophyta</taxon>
        <taxon>Spermatophyta</taxon>
        <taxon>Magnoliopsida</taxon>
        <taxon>Liliopsida</taxon>
        <taxon>Poales</taxon>
        <taxon>Poaceae</taxon>
        <taxon>BOP clade</taxon>
        <taxon>Oryzoideae</taxon>
        <taxon>Oryzeae</taxon>
        <taxon>Oryzinae</taxon>
        <taxon>Oryza</taxon>
    </lineage>
</organism>
<dbReference type="PANTHER" id="PTHR21512:SF5">
    <property type="entry name" value="TRAFFICKING PROTEIN PARTICLE COMPLEX SUBUNIT 9"/>
    <property type="match status" value="1"/>
</dbReference>
<dbReference type="Pfam" id="PF26254">
    <property type="entry name" value="Ig_TRAPPC9-Trs120_1st"/>
    <property type="match status" value="1"/>
</dbReference>
<evidence type="ECO:0000259" key="2">
    <source>
        <dbReference type="Pfam" id="PF08626"/>
    </source>
</evidence>
<feature type="domain" description="Trs120/TRAPPC9 N-terminal" evidence="2">
    <location>
        <begin position="704"/>
        <end position="769"/>
    </location>
</feature>
<feature type="domain" description="Trs120/TRAPPC9 fourth Ig-like" evidence="5">
    <location>
        <begin position="1509"/>
        <end position="1645"/>
    </location>
</feature>
<dbReference type="Proteomes" id="UP000008021">
    <property type="component" value="Chromosome 4"/>
</dbReference>
<dbReference type="STRING" id="40149.A0A0E0DFS5"/>
<dbReference type="Pfam" id="PF26280">
    <property type="entry name" value="Ig_TRAPPC9-Trs120_2nd"/>
    <property type="match status" value="1"/>
</dbReference>
<name>A0A0E0DFS5_9ORYZ</name>
<evidence type="ECO:0000313" key="6">
    <source>
        <dbReference type="EnsemblPlants" id="OMERI04G14850.1"/>
    </source>
</evidence>
<sequence length="2037" mass="223624">MASFGLSRRKKNSGLGLAHATIHELDQAQQQKDPFPFPPPSSSTDSHLRQICHYRSRAGEARRADAMEPGVSIESGSAIRVAVLPVGGPIPPARLRDYAALVARHARVDLASLRPYYSEHQKSPFAHQPWGGGCLRLKFVLGGCVPSPWEDFQSSRKVLAVVGICHLPSSPDLGRVATDFVDAARSYPSALASRCFAFCPTDAQLVQKKRDNIIMFPPSDQQSLELHMLMMIQDLSASLLMEFEKWVLRAESTGTILKTPLDSQSSLGSEEVIKAKKRRLGRAQKIIGDYCLLAGSPADANAHYATAIELARLTGDVFWHAGALEGSVCALVVDRMAESDPVLEDEVKFRYYTIIQLYRRATLQDNAQRVSPVSFELEAALKLARYLCRRQCAKEVSDLLMGAADGAKALIDASDRLILYIEIARLFGTLGYKRKAAFFSRQVAQLYLQQDNAYAAMSAMQVLTTTTTAYHVQSRKTSKMDHGLLKICHYRSRAGEARRADAMEPGVSIESGSAIRVAVLPVGGPIPPARLRDYAALVARHARVDLASLRPYYSEHQKSPFAHQPWGGGCLRLKFVLGGCVPSPWEDFQSSRKVLAVVGICHLPSSPDLGRVATDFVDAARSYPSALASRCFAFCPTDAQLVQKKRDNIIMFPPSDQQSLELHMLMMIQDLSASLLMEFEKWVLRAESTGTILKTPLDSQSSLGSEEVIKAKKRRLGRAQKIIGDYCLLAGSPADANAHYATAIELARLTGDVFWHAGALEGSVCALVVDRMAESDPVLEDEVKFRYYTIIQLYRRATLQDNAQRVSPVSFELEAALKLARYLCRRQCAKEVSDLLMGAADGAKALIDASDRLILYIEIARLFGTLGYKRKAAFFSRQVAQLYLQQDNAYAAMSAMQVLTTTTTAYHVQSRKTSKMDHGLLKYPSNGCSKRDTDVFNPGCGSLIVVECCSPASSVILPTHHPSWSELHSFPLHPSQREIVKRNPNKKEWWTGGGPSGPFIYTPFTKGGTSGTSKQEVNWIVGEPVQVMVELANPCSFDLIVESIYLSVHSGNFDAFPVSVNLPPNTSKLVLLSGIPTQVGQVSIPGCIVHCFGVITEHLFKEVDCLLLGAAQGLVLSDPFRCCGSSKFKSVNFPSISVVPPLPLLVANVVGGDGSILLYEGEIRDVLITLTNAGTVPVEEANVALSGKNQDSVISIAHNTWKSALPIKPGGEVTFAVTLRAWHLSPTDLEAVGSRSPANSRRIAREGSNPFLDIHYAGPSGNSESNDVSLPPGRRLVVPLNICVVQGMRLVRARLLSMELPARFTDAHLRSVSSKDNLSNGSDAIRNDISLLKIDPYKGSWDLRLLELELFNPTDVVFDVDVSVHLDGTSVEQKILPEDKTASSACHKTRIDRDYSARVLIPLEHFKLPVLDTSFFVKENGSDEPLGSRAATLAEKNAKAELNASINNLISKIKVKWHSGRNSSGELNIKDAIQTALQASIMDILLPDPLTFSFRHAKDGTTAKTDSSKEPGDDSSRSADENVLRCKDPIFANEMTHMEVQIRNNTKETIRMNLSISCKDVAGENCFDENSATVLWAGVLSDIYLEVQPLQEVVHPFSIYFLVPGDYSLQAASVIIDATDVLRARAKAESPDEPILCRGSPFHIHRGAAGGGRRRLAGRGAPVRRASTMGMELFIFGEERGDQANPSAGGSSVGEEAFVREGVSRGDIPGGNGVDVSDDEMEQARGSDSRRYSFLVWLSNLEEATDDLPVIPSGYIIRRRDFLERGWGWKRLVPYSRVEWASYKRYLEEYFIHNAGEVAALCATRQPYQGGQGIDSGCNDLQAAAKLFLDVENDFIRICCDVLTPEDIDLSHEIRERAKHMIQAKGNFCCCFSLGGYLEGGYFCAIPLTQVDSQMYVDYYLCDAIRKSTATVLSILKGELACQTPGNDTPDKSGKPLGDKDNKAKVKLSKKAASLPDNYLEEQELQGKPSPVSELLKCAGFYALRKLEKVVIEIERNEARLEKIANVARAALMNNGETLSQEEMKSYLEEIIRLASI</sequence>
<feature type="region of interest" description="Disordered" evidence="1">
    <location>
        <begin position="1"/>
        <end position="48"/>
    </location>
</feature>
<reference evidence="6" key="2">
    <citation type="submission" date="2018-05" db="EMBL/GenBank/DDBJ databases">
        <title>OmerRS3 (Oryza meridionalis Reference Sequence Version 3).</title>
        <authorList>
            <person name="Zhang J."/>
            <person name="Kudrna D."/>
            <person name="Lee S."/>
            <person name="Talag J."/>
            <person name="Welchert J."/>
            <person name="Wing R.A."/>
        </authorList>
    </citation>
    <scope>NUCLEOTIDE SEQUENCE [LARGE SCALE GENOMIC DNA]</scope>
    <source>
        <strain evidence="6">cv. OR44</strain>
    </source>
</reference>
<dbReference type="Pfam" id="PF26282">
    <property type="entry name" value="Ig_TRAPPC9-Trs120_3rd"/>
    <property type="match status" value="1"/>
</dbReference>
<evidence type="ECO:0000259" key="4">
    <source>
        <dbReference type="Pfam" id="PF26282"/>
    </source>
</evidence>
<protein>
    <submittedName>
        <fullName evidence="6">Uncharacterized protein</fullName>
    </submittedName>
</protein>
<dbReference type="Pfam" id="PF08626">
    <property type="entry name" value="TRAPPC9-Trs120"/>
    <property type="match status" value="4"/>
</dbReference>